<gene>
    <name evidence="2" type="ORF">B0H15DRAFT_485627</name>
</gene>
<organism evidence="2 3">
    <name type="scientific">Mycena belliarum</name>
    <dbReference type="NCBI Taxonomy" id="1033014"/>
    <lineage>
        <taxon>Eukaryota</taxon>
        <taxon>Fungi</taxon>
        <taxon>Dikarya</taxon>
        <taxon>Basidiomycota</taxon>
        <taxon>Agaricomycotina</taxon>
        <taxon>Agaricomycetes</taxon>
        <taxon>Agaricomycetidae</taxon>
        <taxon>Agaricales</taxon>
        <taxon>Marasmiineae</taxon>
        <taxon>Mycenaceae</taxon>
        <taxon>Mycena</taxon>
    </lineage>
</organism>
<reference evidence="2" key="1">
    <citation type="submission" date="2023-03" db="EMBL/GenBank/DDBJ databases">
        <title>Massive genome expansion in bonnet fungi (Mycena s.s.) driven by repeated elements and novel gene families across ecological guilds.</title>
        <authorList>
            <consortium name="Lawrence Berkeley National Laboratory"/>
            <person name="Harder C.B."/>
            <person name="Miyauchi S."/>
            <person name="Viragh M."/>
            <person name="Kuo A."/>
            <person name="Thoen E."/>
            <person name="Andreopoulos B."/>
            <person name="Lu D."/>
            <person name="Skrede I."/>
            <person name="Drula E."/>
            <person name="Henrissat B."/>
            <person name="Morin E."/>
            <person name="Kohler A."/>
            <person name="Barry K."/>
            <person name="LaButti K."/>
            <person name="Morin E."/>
            <person name="Salamov A."/>
            <person name="Lipzen A."/>
            <person name="Mereny Z."/>
            <person name="Hegedus B."/>
            <person name="Baldrian P."/>
            <person name="Stursova M."/>
            <person name="Weitz H."/>
            <person name="Taylor A."/>
            <person name="Grigoriev I.V."/>
            <person name="Nagy L.G."/>
            <person name="Martin F."/>
            <person name="Kauserud H."/>
        </authorList>
    </citation>
    <scope>NUCLEOTIDE SEQUENCE</scope>
    <source>
        <strain evidence="2">CBHHK173m</strain>
    </source>
</reference>
<dbReference type="Proteomes" id="UP001222325">
    <property type="component" value="Unassembled WGS sequence"/>
</dbReference>
<accession>A0AAD6U0A2</accession>
<evidence type="ECO:0000256" key="1">
    <source>
        <dbReference type="SAM" id="MobiDB-lite"/>
    </source>
</evidence>
<evidence type="ECO:0000313" key="2">
    <source>
        <dbReference type="EMBL" id="KAJ7080381.1"/>
    </source>
</evidence>
<feature type="region of interest" description="Disordered" evidence="1">
    <location>
        <begin position="166"/>
        <end position="189"/>
    </location>
</feature>
<dbReference type="AlphaFoldDB" id="A0AAD6U0A2"/>
<comment type="caution">
    <text evidence="2">The sequence shown here is derived from an EMBL/GenBank/DDBJ whole genome shotgun (WGS) entry which is preliminary data.</text>
</comment>
<evidence type="ECO:0000313" key="3">
    <source>
        <dbReference type="Proteomes" id="UP001222325"/>
    </source>
</evidence>
<protein>
    <submittedName>
        <fullName evidence="2">Uncharacterized protein</fullName>
    </submittedName>
</protein>
<keyword evidence="3" id="KW-1185">Reference proteome</keyword>
<sequence length="209" mass="23393">MSRLESVKEREGPKLEYPTILDRDHLDHNTGTQIAGFPCGCLNEFRPFKLAGTYSFSQATGYIAISAYATQRLTFEPHARRWLTRSATWDIKLQTDAQTPLPLSLILPSSTHTLSHTVLPLPSGIVHSLIPSILYFARFRWSLSSSTPCRDCSLLHIASTPSPHRYQNASVSHMSSTTPPNPPSAQRRPPLVLRRFRSISLDGCPLWQA</sequence>
<name>A0AAD6U0A2_9AGAR</name>
<feature type="compositionally biased region" description="Polar residues" evidence="1">
    <location>
        <begin position="166"/>
        <end position="178"/>
    </location>
</feature>
<dbReference type="EMBL" id="JARJCN010000055">
    <property type="protein sequence ID" value="KAJ7080381.1"/>
    <property type="molecule type" value="Genomic_DNA"/>
</dbReference>
<proteinExistence type="predicted"/>